<dbReference type="GO" id="GO:0009704">
    <property type="term" value="P:de-etiolation"/>
    <property type="evidence" value="ECO:0007669"/>
    <property type="project" value="InterPro"/>
</dbReference>
<dbReference type="GeneID" id="19015925"/>
<dbReference type="PANTHER" id="PTHR34209">
    <property type="entry name" value="RHODANESE/CELL CYCLE CONTROL PHOSPHATASE SUPERFAMILY PROTEIN"/>
    <property type="match status" value="1"/>
</dbReference>
<dbReference type="SUPFAM" id="SSF52821">
    <property type="entry name" value="Rhodanese/Cell cycle control phosphatase"/>
    <property type="match status" value="1"/>
</dbReference>
<reference evidence="3 4" key="1">
    <citation type="submission" date="2011-10" db="EMBL/GenBank/DDBJ databases">
        <authorList>
            <person name="Genoscope - CEA"/>
        </authorList>
    </citation>
    <scope>NUCLEOTIDE SEQUENCE [LARGE SCALE GENOMIC DNA]</scope>
    <source>
        <strain evidence="3 4">RCC 1105</strain>
    </source>
</reference>
<evidence type="ECO:0000256" key="1">
    <source>
        <dbReference type="SAM" id="MobiDB-lite"/>
    </source>
</evidence>
<evidence type="ECO:0000313" key="4">
    <source>
        <dbReference type="Proteomes" id="UP000198341"/>
    </source>
</evidence>
<dbReference type="STRING" id="41875.K8EW28"/>
<dbReference type="Gene3D" id="3.40.250.10">
    <property type="entry name" value="Rhodanese-like domain"/>
    <property type="match status" value="1"/>
</dbReference>
<sequence length="362" mass="36834">MASSSATTSAMFSRTSSVFTKKSSTTTTVRSSAISRKTTKASASSSSSSKKKKEQKQQQQQQQQFLGIASTSLLLAATPLPASASELTEKLAGFLDAVDAASETVASGVSQTVEVAKQVKEAYDEAVPVVTPYAERAFEAAKPLGEAAGGLANKYVAPVAADVISKASTGASGVVTQASGALKQQGVDVAPVVSVVETTGKSAVDAALPIGKQALEYVSTASAGELGLLAIGAYVAYLILPGVLGVFAGAARGYAGDVGALEAYEMVLSGNTNIIDLRSENDKAKSGPNPPKGRVLEVDAKGESVEVTALKVSAMNGVGKGKKYIIVGGNSKGFAKALKNKGFNKVFVLKGGYGAWRNAGLP</sequence>
<dbReference type="PROSITE" id="PS50206">
    <property type="entry name" value="RHODANESE_3"/>
    <property type="match status" value="1"/>
</dbReference>
<keyword evidence="4" id="KW-1185">Reference proteome</keyword>
<dbReference type="Proteomes" id="UP000198341">
    <property type="component" value="Chromosome 5"/>
</dbReference>
<dbReference type="AlphaFoldDB" id="K8EW28"/>
<dbReference type="eggNOG" id="ENOG502QSV6">
    <property type="taxonomic scope" value="Eukaryota"/>
</dbReference>
<gene>
    <name evidence="3" type="ORF">Bathy05g04220</name>
</gene>
<dbReference type="GO" id="GO:0071277">
    <property type="term" value="P:cellular response to calcium ion"/>
    <property type="evidence" value="ECO:0007669"/>
    <property type="project" value="InterPro"/>
</dbReference>
<dbReference type="PANTHER" id="PTHR34209:SF1">
    <property type="entry name" value="CALCIUM SENSING RECEPTOR, CHLOROPLASTIC"/>
    <property type="match status" value="1"/>
</dbReference>
<feature type="domain" description="Rhodanese" evidence="2">
    <location>
        <begin position="316"/>
        <end position="362"/>
    </location>
</feature>
<dbReference type="SMART" id="SM00450">
    <property type="entry name" value="RHOD"/>
    <property type="match status" value="1"/>
</dbReference>
<dbReference type="OrthoDB" id="2015023at2759"/>
<dbReference type="InterPro" id="IPR036873">
    <property type="entry name" value="Rhodanese-like_dom_sf"/>
</dbReference>
<dbReference type="RefSeq" id="XP_007513122.1">
    <property type="nucleotide sequence ID" value="XM_007513060.1"/>
</dbReference>
<dbReference type="KEGG" id="bpg:Bathy05g04220"/>
<evidence type="ECO:0000259" key="2">
    <source>
        <dbReference type="PROSITE" id="PS50206"/>
    </source>
</evidence>
<dbReference type="EMBL" id="FO082274">
    <property type="protein sequence ID" value="CCO16680.1"/>
    <property type="molecule type" value="Genomic_DNA"/>
</dbReference>
<evidence type="ECO:0000313" key="3">
    <source>
        <dbReference type="EMBL" id="CCO16680.1"/>
    </source>
</evidence>
<accession>K8EW28</accession>
<feature type="region of interest" description="Disordered" evidence="1">
    <location>
        <begin position="1"/>
        <end position="62"/>
    </location>
</feature>
<proteinExistence type="predicted"/>
<dbReference type="CDD" id="cd00158">
    <property type="entry name" value="RHOD"/>
    <property type="match status" value="1"/>
</dbReference>
<organism evidence="3 4">
    <name type="scientific">Bathycoccus prasinos</name>
    <dbReference type="NCBI Taxonomy" id="41875"/>
    <lineage>
        <taxon>Eukaryota</taxon>
        <taxon>Viridiplantae</taxon>
        <taxon>Chlorophyta</taxon>
        <taxon>Mamiellophyceae</taxon>
        <taxon>Mamiellales</taxon>
        <taxon>Bathycoccaceae</taxon>
        <taxon>Bathycoccus</taxon>
    </lineage>
</organism>
<dbReference type="GO" id="GO:0090333">
    <property type="term" value="P:regulation of stomatal closure"/>
    <property type="evidence" value="ECO:0007669"/>
    <property type="project" value="InterPro"/>
</dbReference>
<feature type="compositionally biased region" description="Low complexity" evidence="1">
    <location>
        <begin position="1"/>
        <end position="48"/>
    </location>
</feature>
<dbReference type="InterPro" id="IPR044690">
    <property type="entry name" value="CAS_plant"/>
</dbReference>
<name>K8EW28_9CHLO</name>
<protein>
    <recommendedName>
        <fullName evidence="2">Rhodanese domain-containing protein</fullName>
    </recommendedName>
</protein>
<dbReference type="InterPro" id="IPR001763">
    <property type="entry name" value="Rhodanese-like_dom"/>
</dbReference>